<dbReference type="SUPFAM" id="SSF46689">
    <property type="entry name" value="Homeodomain-like"/>
    <property type="match status" value="1"/>
</dbReference>
<dbReference type="InterPro" id="IPR009057">
    <property type="entry name" value="Homeodomain-like_sf"/>
</dbReference>
<protein>
    <recommendedName>
        <fullName evidence="3">Transposase</fullName>
    </recommendedName>
</protein>
<organism evidence="1 2">
    <name type="scientific">Lasiosphaeris hirsuta</name>
    <dbReference type="NCBI Taxonomy" id="260670"/>
    <lineage>
        <taxon>Eukaryota</taxon>
        <taxon>Fungi</taxon>
        <taxon>Dikarya</taxon>
        <taxon>Ascomycota</taxon>
        <taxon>Pezizomycotina</taxon>
        <taxon>Sordariomycetes</taxon>
        <taxon>Sordariomycetidae</taxon>
        <taxon>Sordariales</taxon>
        <taxon>Lasiosphaeriaceae</taxon>
        <taxon>Lasiosphaeris</taxon>
    </lineage>
</organism>
<evidence type="ECO:0000313" key="2">
    <source>
        <dbReference type="Proteomes" id="UP001172102"/>
    </source>
</evidence>
<keyword evidence="2" id="KW-1185">Reference proteome</keyword>
<dbReference type="AlphaFoldDB" id="A0AA40E6S9"/>
<sequence length="123" mass="14058">IINLDRVGSKLTAGCKKNEELSAFTHTAIIGTVTAGVSQSAVARVFRVDRKVVQRAIQRFESLNTVESRPRTGRPEILARREQRHIIQLAKRNPHLLIYLFTNIVDTRVSRSTLHRVLRNHHM</sequence>
<comment type="caution">
    <text evidence="1">The sequence shown here is derived from an EMBL/GenBank/DDBJ whole genome shotgun (WGS) entry which is preliminary data.</text>
</comment>
<feature type="non-terminal residue" evidence="1">
    <location>
        <position position="1"/>
    </location>
</feature>
<accession>A0AA40E6S9</accession>
<evidence type="ECO:0000313" key="1">
    <source>
        <dbReference type="EMBL" id="KAK0726141.1"/>
    </source>
</evidence>
<reference evidence="1" key="1">
    <citation type="submission" date="2023-06" db="EMBL/GenBank/DDBJ databases">
        <title>Genome-scale phylogeny and comparative genomics of the fungal order Sordariales.</title>
        <authorList>
            <consortium name="Lawrence Berkeley National Laboratory"/>
            <person name="Hensen N."/>
            <person name="Bonometti L."/>
            <person name="Westerberg I."/>
            <person name="Brannstrom I.O."/>
            <person name="Guillou S."/>
            <person name="Cros-Aarteil S."/>
            <person name="Calhoun S."/>
            <person name="Haridas S."/>
            <person name="Kuo A."/>
            <person name="Mondo S."/>
            <person name="Pangilinan J."/>
            <person name="Riley R."/>
            <person name="Labutti K."/>
            <person name="Andreopoulos B."/>
            <person name="Lipzen A."/>
            <person name="Chen C."/>
            <person name="Yanf M."/>
            <person name="Daum C."/>
            <person name="Ng V."/>
            <person name="Clum A."/>
            <person name="Steindorff A."/>
            <person name="Ohm R."/>
            <person name="Martin F."/>
            <person name="Silar P."/>
            <person name="Natvig D."/>
            <person name="Lalanne C."/>
            <person name="Gautier V."/>
            <person name="Ament-Velasquez S.L."/>
            <person name="Kruys A."/>
            <person name="Hutchinson M.I."/>
            <person name="Powell A.J."/>
            <person name="Barry K."/>
            <person name="Miller A.N."/>
            <person name="Grigoriev I.V."/>
            <person name="Debuchy R."/>
            <person name="Gladieux P."/>
            <person name="Thoren M.H."/>
            <person name="Johannesson H."/>
        </authorList>
    </citation>
    <scope>NUCLEOTIDE SEQUENCE</scope>
    <source>
        <strain evidence="1">SMH4607-1</strain>
    </source>
</reference>
<gene>
    <name evidence="1" type="ORF">B0H67DRAFT_660303</name>
</gene>
<proteinExistence type="predicted"/>
<dbReference type="Proteomes" id="UP001172102">
    <property type="component" value="Unassembled WGS sequence"/>
</dbReference>
<name>A0AA40E6S9_9PEZI</name>
<dbReference type="EMBL" id="JAUKUA010000002">
    <property type="protein sequence ID" value="KAK0726141.1"/>
    <property type="molecule type" value="Genomic_DNA"/>
</dbReference>
<evidence type="ECO:0008006" key="3">
    <source>
        <dbReference type="Google" id="ProtNLM"/>
    </source>
</evidence>